<reference evidence="3 4" key="1">
    <citation type="submission" date="2016-12" db="EMBL/GenBank/DDBJ databases">
        <title>Trade-off between light-utilization and light-protection in marine flavobacteria.</title>
        <authorList>
            <person name="Kumagai Y."/>
            <person name="Yoshizawa S."/>
            <person name="Kogure K."/>
            <person name="Iwasaki W."/>
        </authorList>
    </citation>
    <scope>NUCLEOTIDE SEQUENCE [LARGE SCALE GENOMIC DNA]</scope>
    <source>
        <strain evidence="3 4">NBRC 108759</strain>
    </source>
</reference>
<organism evidence="3 4">
    <name type="scientific">Polaribacter porphyrae</name>
    <dbReference type="NCBI Taxonomy" id="1137780"/>
    <lineage>
        <taxon>Bacteria</taxon>
        <taxon>Pseudomonadati</taxon>
        <taxon>Bacteroidota</taxon>
        <taxon>Flavobacteriia</taxon>
        <taxon>Flavobacteriales</taxon>
        <taxon>Flavobacteriaceae</taxon>
    </lineage>
</organism>
<feature type="transmembrane region" description="Helical" evidence="1">
    <location>
        <begin position="71"/>
        <end position="90"/>
    </location>
</feature>
<evidence type="ECO:0000313" key="4">
    <source>
        <dbReference type="Proteomes" id="UP000238882"/>
    </source>
</evidence>
<comment type="caution">
    <text evidence="3">The sequence shown here is derived from an EMBL/GenBank/DDBJ whole genome shotgun (WGS) entry which is preliminary data.</text>
</comment>
<evidence type="ECO:0000259" key="2">
    <source>
        <dbReference type="Pfam" id="PF04892"/>
    </source>
</evidence>
<name>A0A2S7WQ90_9FLAO</name>
<dbReference type="InterPro" id="IPR006976">
    <property type="entry name" value="VanZ-like"/>
</dbReference>
<dbReference type="RefSeq" id="WP_211295593.1">
    <property type="nucleotide sequence ID" value="NZ_MSCN01000001.1"/>
</dbReference>
<evidence type="ECO:0000313" key="3">
    <source>
        <dbReference type="EMBL" id="PQJ79482.1"/>
    </source>
</evidence>
<dbReference type="PANTHER" id="PTHR28008">
    <property type="entry name" value="DOMAIN PROTEIN, PUTATIVE (AFU_ORTHOLOGUE AFUA_3G10980)-RELATED"/>
    <property type="match status" value="1"/>
</dbReference>
<dbReference type="EMBL" id="MSCN01000001">
    <property type="protein sequence ID" value="PQJ79482.1"/>
    <property type="molecule type" value="Genomic_DNA"/>
</dbReference>
<keyword evidence="1" id="KW-1133">Transmembrane helix</keyword>
<feature type="transmembrane region" description="Helical" evidence="1">
    <location>
        <begin position="46"/>
        <end position="64"/>
    </location>
</feature>
<feature type="transmembrane region" description="Helical" evidence="1">
    <location>
        <begin position="12"/>
        <end position="30"/>
    </location>
</feature>
<keyword evidence="4" id="KW-1185">Reference proteome</keyword>
<dbReference type="Pfam" id="PF04892">
    <property type="entry name" value="VanZ"/>
    <property type="match status" value="1"/>
</dbReference>
<proteinExistence type="predicted"/>
<dbReference type="NCBIfam" id="NF037970">
    <property type="entry name" value="vanZ_1"/>
    <property type="match status" value="1"/>
</dbReference>
<feature type="domain" description="VanZ-like" evidence="2">
    <location>
        <begin position="40"/>
        <end position="119"/>
    </location>
</feature>
<dbReference type="AlphaFoldDB" id="A0A2S7WQ90"/>
<accession>A0A2S7WQ90</accession>
<sequence>MLKHIKVLLKDNFIFIAIILTIVILCLSLIKTPSTVKIDVKNVDKVFHALAYFTLTISWLFSFYKKPNKKYAIVISCIIFGIIIEALQNILTNYRTADYLDIFANSLGALFALVFFNIFQKNRIN</sequence>
<protein>
    <recommendedName>
        <fullName evidence="2">VanZ-like domain-containing protein</fullName>
    </recommendedName>
</protein>
<keyword evidence="1" id="KW-0472">Membrane</keyword>
<evidence type="ECO:0000256" key="1">
    <source>
        <dbReference type="SAM" id="Phobius"/>
    </source>
</evidence>
<feature type="transmembrane region" description="Helical" evidence="1">
    <location>
        <begin position="102"/>
        <end position="119"/>
    </location>
</feature>
<keyword evidence="1" id="KW-0812">Transmembrane</keyword>
<gene>
    <name evidence="3" type="ORF">BTO18_09995</name>
</gene>
<dbReference type="PANTHER" id="PTHR28008:SF1">
    <property type="entry name" value="DOMAIN PROTEIN, PUTATIVE (AFU_ORTHOLOGUE AFUA_3G10980)-RELATED"/>
    <property type="match status" value="1"/>
</dbReference>
<dbReference type="Proteomes" id="UP000238882">
    <property type="component" value="Unassembled WGS sequence"/>
</dbReference>